<dbReference type="EMBL" id="MU971369">
    <property type="protein sequence ID" value="KAK9237434.1"/>
    <property type="molecule type" value="Genomic_DNA"/>
</dbReference>
<sequence>MPKSKQIGYAYSQEYIKLADLLPSNVGRASLVDDLIRSHDLLALCDDIIAPSFASKDQLTTYHDPKFISYLFKEEDARYSDSDDESDSGSRGSAHSTLSNKDAEERLRERFGLEFDCPEFEGLDKYVKAISGATIACARYLTAQKVNSDTQRVAINWFGGRHHARKDKCSGFCYINDIVLGILELRRRFEKVMYIDLDLHHGDGVETAFAYSNKVLNLSVHRYDRGFFPGSGNSKFCGRGCGQNYTINLGLKAGLSDTSLRRILQDVIRPAYERYQPDAVVLQCGADGLARDPLKEWNLSIRGLGSVVVDVIDFGKPTLVLGGGGYNHEDTARLWCLILGDLLVGKEVTDKWDMIPEASSYIDHYAEDGYAFFPDEARTIDDLNSKDDFLDRLVEYTNLQIAKIDATL</sequence>
<gene>
    <name evidence="1" type="ORF">V1525DRAFT_403976</name>
</gene>
<evidence type="ECO:0000313" key="2">
    <source>
        <dbReference type="Proteomes" id="UP001433508"/>
    </source>
</evidence>
<accession>A0ACC3T1Z3</accession>
<comment type="caution">
    <text evidence="1">The sequence shown here is derived from an EMBL/GenBank/DDBJ whole genome shotgun (WGS) entry which is preliminary data.</text>
</comment>
<proteinExistence type="predicted"/>
<dbReference type="Proteomes" id="UP001433508">
    <property type="component" value="Unassembled WGS sequence"/>
</dbReference>
<organism evidence="1 2">
    <name type="scientific">Lipomyces kononenkoae</name>
    <name type="common">Yeast</name>
    <dbReference type="NCBI Taxonomy" id="34357"/>
    <lineage>
        <taxon>Eukaryota</taxon>
        <taxon>Fungi</taxon>
        <taxon>Dikarya</taxon>
        <taxon>Ascomycota</taxon>
        <taxon>Saccharomycotina</taxon>
        <taxon>Lipomycetes</taxon>
        <taxon>Lipomycetales</taxon>
        <taxon>Lipomycetaceae</taxon>
        <taxon>Lipomyces</taxon>
    </lineage>
</organism>
<protein>
    <submittedName>
        <fullName evidence="1">Uncharacterized protein</fullName>
    </submittedName>
</protein>
<reference evidence="2" key="1">
    <citation type="journal article" date="2024" name="Front. Bioeng. Biotechnol.">
        <title>Genome-scale model development and genomic sequencing of the oleaginous clade Lipomyces.</title>
        <authorList>
            <person name="Czajka J.J."/>
            <person name="Han Y."/>
            <person name="Kim J."/>
            <person name="Mondo S.J."/>
            <person name="Hofstad B.A."/>
            <person name="Robles A."/>
            <person name="Haridas S."/>
            <person name="Riley R."/>
            <person name="LaButti K."/>
            <person name="Pangilinan J."/>
            <person name="Andreopoulos W."/>
            <person name="Lipzen A."/>
            <person name="Yan J."/>
            <person name="Wang M."/>
            <person name="Ng V."/>
            <person name="Grigoriev I.V."/>
            <person name="Spatafora J.W."/>
            <person name="Magnuson J.K."/>
            <person name="Baker S.E."/>
            <person name="Pomraning K.R."/>
        </authorList>
    </citation>
    <scope>NUCLEOTIDE SEQUENCE [LARGE SCALE GENOMIC DNA]</scope>
    <source>
        <strain evidence="2">CBS 7786</strain>
    </source>
</reference>
<name>A0ACC3T1Z3_LIPKO</name>
<keyword evidence="2" id="KW-1185">Reference proteome</keyword>
<evidence type="ECO:0000313" key="1">
    <source>
        <dbReference type="EMBL" id="KAK9237434.1"/>
    </source>
</evidence>